<evidence type="ECO:0000259" key="13">
    <source>
        <dbReference type="Pfam" id="PF01288"/>
    </source>
</evidence>
<evidence type="ECO:0000256" key="9">
    <source>
        <dbReference type="ARBA" id="ARBA00022909"/>
    </source>
</evidence>
<evidence type="ECO:0000313" key="15">
    <source>
        <dbReference type="Proteomes" id="UP000252884"/>
    </source>
</evidence>
<dbReference type="SUPFAM" id="SSF55083">
    <property type="entry name" value="6-hydroxymethyl-7,8-dihydropterin pyrophosphokinase, HPPK"/>
    <property type="match status" value="1"/>
</dbReference>
<evidence type="ECO:0000256" key="5">
    <source>
        <dbReference type="ARBA" id="ARBA00022679"/>
    </source>
</evidence>
<dbReference type="GO" id="GO:0003848">
    <property type="term" value="F:2-amino-4-hydroxy-6-hydroxymethyldihydropteridine diphosphokinase activity"/>
    <property type="evidence" value="ECO:0007669"/>
    <property type="project" value="UniProtKB-EC"/>
</dbReference>
<comment type="function">
    <text evidence="10">Catalyzes the transfer of pyrophosphate from adenosine triphosphate (ATP) to 6-hydroxymethyl-7,8-dihydropterin, an enzymatic step in folate biosynthesis pathway.</text>
</comment>
<dbReference type="GO" id="GO:0016301">
    <property type="term" value="F:kinase activity"/>
    <property type="evidence" value="ECO:0007669"/>
    <property type="project" value="UniProtKB-KW"/>
</dbReference>
<dbReference type="NCBIfam" id="TIGR01498">
    <property type="entry name" value="folK"/>
    <property type="match status" value="1"/>
</dbReference>
<evidence type="ECO:0000256" key="10">
    <source>
        <dbReference type="ARBA" id="ARBA00029409"/>
    </source>
</evidence>
<dbReference type="Proteomes" id="UP000252884">
    <property type="component" value="Unassembled WGS sequence"/>
</dbReference>
<evidence type="ECO:0000256" key="2">
    <source>
        <dbReference type="ARBA" id="ARBA00005810"/>
    </source>
</evidence>
<dbReference type="EMBL" id="QPJK01000001">
    <property type="protein sequence ID" value="RCW76050.1"/>
    <property type="molecule type" value="Genomic_DNA"/>
</dbReference>
<dbReference type="CDD" id="cd00483">
    <property type="entry name" value="HPPK"/>
    <property type="match status" value="1"/>
</dbReference>
<dbReference type="AlphaFoldDB" id="A0A368Y6Z1"/>
<keyword evidence="7 14" id="KW-0418">Kinase</keyword>
<evidence type="ECO:0000256" key="12">
    <source>
        <dbReference type="ARBA" id="ARBA00033413"/>
    </source>
</evidence>
<comment type="pathway">
    <text evidence="1">Cofactor biosynthesis; tetrahydrofolate biosynthesis; 2-amino-4-hydroxy-6-hydroxymethyl-7,8-dihydropteridine diphosphate from 7,8-dihydroneopterin triphosphate: step 4/4.</text>
</comment>
<evidence type="ECO:0000313" key="14">
    <source>
        <dbReference type="EMBL" id="RCW76050.1"/>
    </source>
</evidence>
<dbReference type="InterPro" id="IPR035907">
    <property type="entry name" value="Hppk_sf"/>
</dbReference>
<dbReference type="PANTHER" id="PTHR43071">
    <property type="entry name" value="2-AMINO-4-HYDROXY-6-HYDROXYMETHYLDIHYDROPTERIDINE PYROPHOSPHOKINASE"/>
    <property type="match status" value="1"/>
</dbReference>
<keyword evidence="6" id="KW-0547">Nucleotide-binding</keyword>
<dbReference type="Gene3D" id="3.30.70.560">
    <property type="entry name" value="7,8-Dihydro-6-hydroxymethylpterin-pyrophosphokinase HPPK"/>
    <property type="match status" value="1"/>
</dbReference>
<accession>A0A368Y6Z1</accession>
<comment type="similarity">
    <text evidence="2">Belongs to the HPPK family.</text>
</comment>
<evidence type="ECO:0000256" key="8">
    <source>
        <dbReference type="ARBA" id="ARBA00022840"/>
    </source>
</evidence>
<dbReference type="GO" id="GO:0046654">
    <property type="term" value="P:tetrahydrofolate biosynthetic process"/>
    <property type="evidence" value="ECO:0007669"/>
    <property type="project" value="UniProtKB-UniPathway"/>
</dbReference>
<keyword evidence="9" id="KW-0289">Folate biosynthesis</keyword>
<dbReference type="EC" id="2.7.6.3" evidence="3"/>
<keyword evidence="8" id="KW-0067">ATP-binding</keyword>
<evidence type="ECO:0000256" key="11">
    <source>
        <dbReference type="ARBA" id="ARBA00029766"/>
    </source>
</evidence>
<evidence type="ECO:0000256" key="7">
    <source>
        <dbReference type="ARBA" id="ARBA00022777"/>
    </source>
</evidence>
<sequence>MAAASAFVGLGGNLGDARAAVLWALAALDRLPGTRLVCSSSLYRSAPVEAGGPDYVNAVAKLATHLSPLDLLDGLQALELQAGRERPYVNAPRTLDLDVLLYADRALDLPRLKIPHPRMWQRAFVLQPLAEIEPGLVPASALESVSGQQITRCEQQGSAG</sequence>
<protein>
    <recommendedName>
        <fullName evidence="4">2-amino-4-hydroxy-6-hydroxymethyldihydropteridine pyrophosphokinase</fullName>
        <ecNumber evidence="3">2.7.6.3</ecNumber>
    </recommendedName>
    <alternativeName>
        <fullName evidence="11">6-hydroxymethyl-7,8-dihydropterin pyrophosphokinase</fullName>
    </alternativeName>
    <alternativeName>
        <fullName evidence="12">7,8-dihydro-6-hydroxymethylpterin-pyrophosphokinase</fullName>
    </alternativeName>
</protein>
<proteinExistence type="inferred from homology"/>
<evidence type="ECO:0000256" key="1">
    <source>
        <dbReference type="ARBA" id="ARBA00005051"/>
    </source>
</evidence>
<dbReference type="PANTHER" id="PTHR43071:SF1">
    <property type="entry name" value="2-AMINO-4-HYDROXY-6-HYDROXYMETHYLDIHYDROPTERIDINE PYROPHOSPHOKINASE"/>
    <property type="match status" value="1"/>
</dbReference>
<dbReference type="InterPro" id="IPR000550">
    <property type="entry name" value="Hppk"/>
</dbReference>
<gene>
    <name evidence="14" type="ORF">DES41_101654</name>
</gene>
<organism evidence="14 15">
    <name type="scientific">Pseudorhodoferax soli</name>
    <dbReference type="NCBI Taxonomy" id="545864"/>
    <lineage>
        <taxon>Bacteria</taxon>
        <taxon>Pseudomonadati</taxon>
        <taxon>Pseudomonadota</taxon>
        <taxon>Betaproteobacteria</taxon>
        <taxon>Burkholderiales</taxon>
        <taxon>Comamonadaceae</taxon>
    </lineage>
</organism>
<evidence type="ECO:0000256" key="4">
    <source>
        <dbReference type="ARBA" id="ARBA00016218"/>
    </source>
</evidence>
<feature type="domain" description="7,8-dihydro-6-hydroxymethylpterin-pyrophosphokinase" evidence="13">
    <location>
        <begin position="7"/>
        <end position="134"/>
    </location>
</feature>
<keyword evidence="5" id="KW-0808">Transferase</keyword>
<dbReference type="OrthoDB" id="9808041at2"/>
<evidence type="ECO:0000256" key="3">
    <source>
        <dbReference type="ARBA" id="ARBA00013253"/>
    </source>
</evidence>
<dbReference type="RefSeq" id="WP_114465835.1">
    <property type="nucleotide sequence ID" value="NZ_QPJK01000001.1"/>
</dbReference>
<dbReference type="GO" id="GO:0005524">
    <property type="term" value="F:ATP binding"/>
    <property type="evidence" value="ECO:0007669"/>
    <property type="project" value="UniProtKB-KW"/>
</dbReference>
<dbReference type="GO" id="GO:0046656">
    <property type="term" value="P:folic acid biosynthetic process"/>
    <property type="evidence" value="ECO:0007669"/>
    <property type="project" value="UniProtKB-KW"/>
</dbReference>
<evidence type="ECO:0000256" key="6">
    <source>
        <dbReference type="ARBA" id="ARBA00022741"/>
    </source>
</evidence>
<keyword evidence="15" id="KW-1185">Reference proteome</keyword>
<reference evidence="14 15" key="1">
    <citation type="submission" date="2018-07" db="EMBL/GenBank/DDBJ databases">
        <title>Genomic Encyclopedia of Type Strains, Phase IV (KMG-IV): sequencing the most valuable type-strain genomes for metagenomic binning, comparative biology and taxonomic classification.</title>
        <authorList>
            <person name="Goeker M."/>
        </authorList>
    </citation>
    <scope>NUCLEOTIDE SEQUENCE [LARGE SCALE GENOMIC DNA]</scope>
    <source>
        <strain evidence="14 15">DSM 21634</strain>
    </source>
</reference>
<comment type="caution">
    <text evidence="14">The sequence shown here is derived from an EMBL/GenBank/DDBJ whole genome shotgun (WGS) entry which is preliminary data.</text>
</comment>
<dbReference type="UniPathway" id="UPA00077">
    <property type="reaction ID" value="UER00155"/>
</dbReference>
<dbReference type="Pfam" id="PF01288">
    <property type="entry name" value="HPPK"/>
    <property type="match status" value="1"/>
</dbReference>
<name>A0A368Y6Z1_9BURK</name>